<dbReference type="InterPro" id="IPR003690">
    <property type="entry name" value="MTERF"/>
</dbReference>
<reference evidence="1" key="1">
    <citation type="submission" date="2021-06" db="EMBL/GenBank/DDBJ databases">
        <authorList>
            <person name="Hodson N. C."/>
            <person name="Mongue J. A."/>
            <person name="Jaron S. K."/>
        </authorList>
    </citation>
    <scope>NUCLEOTIDE SEQUENCE</scope>
</reference>
<dbReference type="AlphaFoldDB" id="A0A8J2KGM3"/>
<dbReference type="PANTHER" id="PTHR13068:SF112">
    <property type="entry name" value="TRANSCRIPTION TERMINATION FACTOR 3, MITOCHONDRIAL"/>
    <property type="match status" value="1"/>
</dbReference>
<dbReference type="OrthoDB" id="637682at2759"/>
<dbReference type="EMBL" id="CAJVCH010277477">
    <property type="protein sequence ID" value="CAG7734844.1"/>
    <property type="molecule type" value="Genomic_DNA"/>
</dbReference>
<accession>A0A8J2KGM3</accession>
<dbReference type="Proteomes" id="UP000708208">
    <property type="component" value="Unassembled WGS sequence"/>
</dbReference>
<dbReference type="PANTHER" id="PTHR13068">
    <property type="entry name" value="CGI-12 PROTEIN-RELATED"/>
    <property type="match status" value="1"/>
</dbReference>
<protein>
    <submittedName>
        <fullName evidence="1">Uncharacterized protein</fullName>
    </submittedName>
</protein>
<evidence type="ECO:0000313" key="2">
    <source>
        <dbReference type="Proteomes" id="UP000708208"/>
    </source>
</evidence>
<dbReference type="GO" id="GO:0005739">
    <property type="term" value="C:mitochondrion"/>
    <property type="evidence" value="ECO:0007669"/>
    <property type="project" value="TreeGrafter"/>
</dbReference>
<dbReference type="GO" id="GO:0061668">
    <property type="term" value="P:mitochondrial ribosome assembly"/>
    <property type="evidence" value="ECO:0007669"/>
    <property type="project" value="TreeGrafter"/>
</dbReference>
<keyword evidence="2" id="KW-1185">Reference proteome</keyword>
<dbReference type="GO" id="GO:0006390">
    <property type="term" value="P:mitochondrial transcription"/>
    <property type="evidence" value="ECO:0007669"/>
    <property type="project" value="TreeGrafter"/>
</dbReference>
<gene>
    <name evidence="1" type="ORF">AFUS01_LOCUS23207</name>
</gene>
<dbReference type="SMART" id="SM00733">
    <property type="entry name" value="Mterf"/>
    <property type="match status" value="5"/>
</dbReference>
<organism evidence="1 2">
    <name type="scientific">Allacma fusca</name>
    <dbReference type="NCBI Taxonomy" id="39272"/>
    <lineage>
        <taxon>Eukaryota</taxon>
        <taxon>Metazoa</taxon>
        <taxon>Ecdysozoa</taxon>
        <taxon>Arthropoda</taxon>
        <taxon>Hexapoda</taxon>
        <taxon>Collembola</taxon>
        <taxon>Symphypleona</taxon>
        <taxon>Sminthuridae</taxon>
        <taxon>Allacma</taxon>
    </lineage>
</organism>
<dbReference type="Pfam" id="PF02536">
    <property type="entry name" value="mTERF"/>
    <property type="match status" value="1"/>
</dbReference>
<comment type="caution">
    <text evidence="1">The sequence shown here is derived from an EMBL/GenBank/DDBJ whole genome shotgun (WGS) entry which is preliminary data.</text>
</comment>
<name>A0A8J2KGM3_9HEXA</name>
<proteinExistence type="predicted"/>
<sequence>MKANMVSSVLCGGAQQLPSIHSRSISNSPSVLIRSGSQSILEPSAVSITSSYGKILSVEPRKEVSAADGDHDEDADNFIMTKEEIWNVAPAIQRSYNFGPYANESKVIQELVHLGVEIHRWEEKFGIPEFVLKLDFEKNIAPYITFLCDHGVHADDVGNFFTKNPFILKENLQNLERRIAYLRSKKFEENAIAVIISRNPFWLVFSTKRIDRRLGFFQEYFALTGAQVRQLATSGPKLITDKIDRVKEITFTLKEECGFEPDEIKKLLLSTPFIFRKYGRKQIWLRFDYLHNEVKFTHEQILKWPKILTTNRSRVKARIGFLQQIGRAQFNPEKPNFVSFRDIFEKDDAIFATQVAHSSVHKYNEYLKSV</sequence>
<evidence type="ECO:0000313" key="1">
    <source>
        <dbReference type="EMBL" id="CAG7734844.1"/>
    </source>
</evidence>
<dbReference type="GO" id="GO:0003676">
    <property type="term" value="F:nucleic acid binding"/>
    <property type="evidence" value="ECO:0007669"/>
    <property type="project" value="InterPro"/>
</dbReference>